<keyword evidence="2" id="KW-0812">Transmembrane</keyword>
<proteinExistence type="predicted"/>
<evidence type="ECO:0000256" key="2">
    <source>
        <dbReference type="SAM" id="Phobius"/>
    </source>
</evidence>
<gene>
    <name evidence="3" type="ORF">N0V87_004258</name>
</gene>
<dbReference type="Proteomes" id="UP001140562">
    <property type="component" value="Unassembled WGS sequence"/>
</dbReference>
<accession>A0A9W8X1J2</accession>
<name>A0A9W8X1J2_9PLEO</name>
<dbReference type="OrthoDB" id="3539644at2759"/>
<feature type="compositionally biased region" description="Polar residues" evidence="1">
    <location>
        <begin position="139"/>
        <end position="151"/>
    </location>
</feature>
<keyword evidence="4" id="KW-1185">Reference proteome</keyword>
<organism evidence="3 4">
    <name type="scientific">Didymella glomerata</name>
    <dbReference type="NCBI Taxonomy" id="749621"/>
    <lineage>
        <taxon>Eukaryota</taxon>
        <taxon>Fungi</taxon>
        <taxon>Dikarya</taxon>
        <taxon>Ascomycota</taxon>
        <taxon>Pezizomycotina</taxon>
        <taxon>Dothideomycetes</taxon>
        <taxon>Pleosporomycetidae</taxon>
        <taxon>Pleosporales</taxon>
        <taxon>Pleosporineae</taxon>
        <taxon>Didymellaceae</taxon>
        <taxon>Didymella</taxon>
    </lineage>
</organism>
<dbReference type="AlphaFoldDB" id="A0A9W8X1J2"/>
<evidence type="ECO:0000256" key="1">
    <source>
        <dbReference type="SAM" id="MobiDB-lite"/>
    </source>
</evidence>
<dbReference type="EMBL" id="JAPEUV010000034">
    <property type="protein sequence ID" value="KAJ4337911.1"/>
    <property type="molecule type" value="Genomic_DNA"/>
</dbReference>
<feature type="transmembrane region" description="Helical" evidence="2">
    <location>
        <begin position="95"/>
        <end position="115"/>
    </location>
</feature>
<evidence type="ECO:0008006" key="5">
    <source>
        <dbReference type="Google" id="ProtNLM"/>
    </source>
</evidence>
<evidence type="ECO:0000313" key="4">
    <source>
        <dbReference type="Proteomes" id="UP001140562"/>
    </source>
</evidence>
<feature type="region of interest" description="Disordered" evidence="1">
    <location>
        <begin position="139"/>
        <end position="159"/>
    </location>
</feature>
<comment type="caution">
    <text evidence="3">The sequence shown here is derived from an EMBL/GenBank/DDBJ whole genome shotgun (WGS) entry which is preliminary data.</text>
</comment>
<keyword evidence="2" id="KW-1133">Transmembrane helix</keyword>
<keyword evidence="2" id="KW-0472">Membrane</keyword>
<evidence type="ECO:0000313" key="3">
    <source>
        <dbReference type="EMBL" id="KAJ4337911.1"/>
    </source>
</evidence>
<sequence>MYIDTAAANSRSRQPQTVISPRYVNQYRESQTPLLDEPLDPRDAPPTYLEATTPGLYYGRPSGEEGANLLNGEEQGYKQDEYRKRSLRQRLRTEWTKWLSICMLIVFVLAAGVAFTTSARKDRQATVVPATQASAQAVATGASITPASTQPARPDESEGMIAPDTVAIPWPSQSSAAVAPTSAPTSKQIYPIRWPARCGKKYNVKTEEHNFGTSKEINIKETMHQLDGPYKRIQGWVHITKAPADQAAGTVQARTSYAVSPSIDVDSIKYASTSSSLAIGGAYSTPSIEGLPTGSACLGMSVVLYVAPGATLENLKIEATHLGMQIHGGVNFTVTNTSAISLTSGTLDTSMLNSRQTYLKTTSGSISGKYALSDLLVIDTRTGSVNIDVAPKEAAAGAATSAIFRANSQAGSMRVDFERKQIPERDYQTFINTTVGSIDGTFIHGSKTELSSVAGSMMADILPYKSGAFASTLDTSTHSGQMNVTLRAPYKAKGVPITGLVSTHKSVSGGVGLKYPKEWQGHIDGTSLNGELHLQGKELKLLSENDEPGKNHVEANKGDGGSTLVFDTVSGGCDIKIGKL</sequence>
<reference evidence="3" key="1">
    <citation type="submission" date="2022-10" db="EMBL/GenBank/DDBJ databases">
        <title>Tapping the CABI collections for fungal endophytes: first genome assemblies for Collariella, Neodidymelliopsis, Ascochyta clinopodiicola, Didymella pomorum, Didymosphaeria variabile, Neocosmospora piperis and Neocucurbitaria cava.</title>
        <authorList>
            <person name="Hill R."/>
        </authorList>
    </citation>
    <scope>NUCLEOTIDE SEQUENCE</scope>
    <source>
        <strain evidence="3">IMI 360193</strain>
    </source>
</reference>
<protein>
    <recommendedName>
        <fullName evidence="5">Adhesin domain-containing protein</fullName>
    </recommendedName>
</protein>